<evidence type="ECO:0000259" key="8">
    <source>
        <dbReference type="PROSITE" id="PS50222"/>
    </source>
</evidence>
<dbReference type="CDD" id="cd00051">
    <property type="entry name" value="EFh"/>
    <property type="match status" value="1"/>
</dbReference>
<gene>
    <name evidence="9" type="primary">CDPK4A</name>
    <name evidence="9" type="ORF">TGME49_295760</name>
</gene>
<dbReference type="PROSITE" id="PS50011">
    <property type="entry name" value="PROTEIN_KINASE_DOM"/>
    <property type="match status" value="1"/>
</dbReference>
<comment type="similarity">
    <text evidence="6">Belongs to the protein kinase superfamily. Ser/Thr protein kinase family. CDPK subfamily.</text>
</comment>
<dbReference type="CDD" id="cd05117">
    <property type="entry name" value="STKc_CAMK"/>
    <property type="match status" value="1"/>
</dbReference>
<dbReference type="InterPro" id="IPR011009">
    <property type="entry name" value="Kinase-like_dom_sf"/>
</dbReference>
<reference evidence="9" key="1">
    <citation type="submission" date="2013-04" db="EMBL/GenBank/DDBJ databases">
        <authorList>
            <person name="Sibley D."/>
            <person name="Venepally P."/>
            <person name="Karamycheva S."/>
            <person name="Hadjithomas M."/>
            <person name="Khan A."/>
            <person name="Brunk B."/>
            <person name="Roos D."/>
            <person name="Caler E."/>
            <person name="Lorenzi H."/>
        </authorList>
    </citation>
    <scope>NUCLEOTIDE SEQUENCE [LARGE SCALE GENOMIC DNA]</scope>
    <source>
        <strain evidence="9">ME49</strain>
    </source>
</reference>
<organism evidence="9 10">
    <name type="scientific">Toxoplasma gondii (strain ATCC 50611 / Me49)</name>
    <dbReference type="NCBI Taxonomy" id="508771"/>
    <lineage>
        <taxon>Eukaryota</taxon>
        <taxon>Sar</taxon>
        <taxon>Alveolata</taxon>
        <taxon>Apicomplexa</taxon>
        <taxon>Conoidasida</taxon>
        <taxon>Coccidia</taxon>
        <taxon>Eucoccidiorida</taxon>
        <taxon>Eimeriorina</taxon>
        <taxon>Sarcocystidae</taxon>
        <taxon>Toxoplasma</taxon>
    </lineage>
</organism>
<dbReference type="EMBL" id="CM002034">
    <property type="protein sequence ID" value="EPT32504.1"/>
    <property type="molecule type" value="Genomic_DNA"/>
</dbReference>
<dbReference type="FunFam" id="1.10.510.10:FF:000571">
    <property type="entry name" value="Maternal embryonic leucine zipper kinase"/>
    <property type="match status" value="1"/>
</dbReference>
<evidence type="ECO:0000256" key="3">
    <source>
        <dbReference type="ARBA" id="ARBA00022741"/>
    </source>
</evidence>
<dbReference type="InterPro" id="IPR000719">
    <property type="entry name" value="Prot_kinase_dom"/>
</dbReference>
<proteinExistence type="inferred from homology"/>
<dbReference type="RefSeq" id="XP_018638537.1">
    <property type="nucleotide sequence ID" value="XM_018782284.1"/>
</dbReference>
<dbReference type="SUPFAM" id="SSF56112">
    <property type="entry name" value="Protein kinase-like (PK-like)"/>
    <property type="match status" value="1"/>
</dbReference>
<keyword evidence="2" id="KW-0677">Repeat</keyword>
<feature type="domain" description="Protein kinase" evidence="7">
    <location>
        <begin position="65"/>
        <end position="331"/>
    </location>
</feature>
<dbReference type="SMART" id="SM00054">
    <property type="entry name" value="EFh"/>
    <property type="match status" value="3"/>
</dbReference>
<dbReference type="PROSITE" id="PS00018">
    <property type="entry name" value="EF_HAND_1"/>
    <property type="match status" value="2"/>
</dbReference>
<dbReference type="GeneID" id="7897862"/>
<dbReference type="GO" id="GO:0004683">
    <property type="term" value="F:calcium/calmodulin-dependent protein kinase activity"/>
    <property type="evidence" value="ECO:0007669"/>
    <property type="project" value="UniProtKB-EC"/>
</dbReference>
<dbReference type="GO" id="GO:0005509">
    <property type="term" value="F:calcium ion binding"/>
    <property type="evidence" value="ECO:0007669"/>
    <property type="project" value="InterPro"/>
</dbReference>
<dbReference type="SUPFAM" id="SSF47473">
    <property type="entry name" value="EF-hand"/>
    <property type="match status" value="1"/>
</dbReference>
<evidence type="ECO:0000313" key="9">
    <source>
        <dbReference type="EMBL" id="EPT32504.1"/>
    </source>
</evidence>
<sequence>MGTQLSALKVARTEAIERGGFAHIETAEASVLRQEEKRGNEKNREPSAFQVCSRLVRGSIHKDYDVSCRVVGQGASGLLYAARSRLTGRECCVKFFQKAGACRPSRTAILKIRNEVNVRVRVDHPNIARLIEIYEDEKQLALVLEYCPGGDLFSHLCDRGRFPEQTARVIVQQMLAVLCYLHAHDVVHRDLRLEKWVLATQHDGSGFRFLAGPVKLVDLGNATVWSNKSKKMDVTCGALAYASPDMLVGRYTQACDLWSLGVIAYRLLSGHSPFHGRQQALVSQILSGAYTTNTLGWKGVSKEARDFVERLMDVDPVRRMTVNEALNHVWIASLESKNDVPLSLDFLTAVEKFARCSKLRRANLTMMAYSVTSEAAGGLDKLFFAFCKSPKATLGLDEFISAMKTQFPFLDIGQVVRLFQAMDSSCENEISYNDFLAVMLKPQLEKEEFLLLHTLRKWDADHSGFISLDDLRVLLGDRYSNDALEDMMHDCDINGDGHIDFDEFIEAVRNEDDFESDSRDGYADFLASPAAGRRVAIDKELKW</sequence>
<dbReference type="Pfam" id="PF13499">
    <property type="entry name" value="EF-hand_7"/>
    <property type="match status" value="1"/>
</dbReference>
<keyword evidence="4" id="KW-0106">Calcium</keyword>
<dbReference type="PhylomeDB" id="A0A125YQF6"/>
<keyword evidence="9" id="KW-0808">Transferase</keyword>
<protein>
    <submittedName>
        <fullName evidence="9">Calcium-dependent protein kinase CDPK4A</fullName>
        <ecNumber evidence="9">2.7.11.17</ecNumber>
    </submittedName>
</protein>
<dbReference type="EC" id="2.7.11.17" evidence="9"/>
<evidence type="ECO:0000256" key="5">
    <source>
        <dbReference type="ARBA" id="ARBA00022840"/>
    </source>
</evidence>
<dbReference type="PANTHER" id="PTHR24347">
    <property type="entry name" value="SERINE/THREONINE-PROTEIN KINASE"/>
    <property type="match status" value="1"/>
</dbReference>
<dbReference type="FunFam" id="1.10.238.10:FF:000003">
    <property type="entry name" value="Calmodulin A"/>
    <property type="match status" value="1"/>
</dbReference>
<dbReference type="InterPro" id="IPR018247">
    <property type="entry name" value="EF_Hand_1_Ca_BS"/>
</dbReference>
<dbReference type="Gene3D" id="3.30.200.20">
    <property type="entry name" value="Phosphorylase Kinase, domain 1"/>
    <property type="match status" value="1"/>
</dbReference>
<accession>A0A125YQF6</accession>
<keyword evidence="5" id="KW-0067">ATP-binding</keyword>
<dbReference type="KEGG" id="tgo:TGME49_295760"/>
<keyword evidence="10" id="KW-1185">Reference proteome</keyword>
<dbReference type="InterPro" id="IPR011992">
    <property type="entry name" value="EF-hand-dom_pair"/>
</dbReference>
<dbReference type="Gene3D" id="1.10.238.10">
    <property type="entry name" value="EF-hand"/>
    <property type="match status" value="1"/>
</dbReference>
<evidence type="ECO:0000313" key="10">
    <source>
        <dbReference type="Proteomes" id="UP000001529"/>
    </source>
</evidence>
<name>A0A125YQF6_TOXGM</name>
<dbReference type="OrthoDB" id="40902at2759"/>
<dbReference type="Pfam" id="PF00069">
    <property type="entry name" value="Pkinase"/>
    <property type="match status" value="1"/>
</dbReference>
<evidence type="ECO:0000256" key="2">
    <source>
        <dbReference type="ARBA" id="ARBA00022737"/>
    </source>
</evidence>
<dbReference type="GO" id="GO:0005524">
    <property type="term" value="F:ATP binding"/>
    <property type="evidence" value="ECO:0007669"/>
    <property type="project" value="UniProtKB-KW"/>
</dbReference>
<dbReference type="AlphaFoldDB" id="A0A125YQF6"/>
<dbReference type="Proteomes" id="UP000001529">
    <property type="component" value="Chromosome Ia"/>
</dbReference>
<dbReference type="PROSITE" id="PS50222">
    <property type="entry name" value="EF_HAND_2"/>
    <property type="match status" value="1"/>
</dbReference>
<keyword evidence="3" id="KW-0547">Nucleotide-binding</keyword>
<evidence type="ECO:0000256" key="4">
    <source>
        <dbReference type="ARBA" id="ARBA00022837"/>
    </source>
</evidence>
<keyword evidence="9" id="KW-0418">Kinase</keyword>
<evidence type="ECO:0000256" key="1">
    <source>
        <dbReference type="ARBA" id="ARBA00011245"/>
    </source>
</evidence>
<feature type="domain" description="EF-hand" evidence="8">
    <location>
        <begin position="479"/>
        <end position="514"/>
    </location>
</feature>
<dbReference type="InterPro" id="IPR002048">
    <property type="entry name" value="EF_hand_dom"/>
</dbReference>
<dbReference type="EMBL" id="KE138814">
    <property type="protein sequence ID" value="EPT32504.1"/>
    <property type="molecule type" value="Genomic_DNA"/>
</dbReference>
<evidence type="ECO:0000259" key="7">
    <source>
        <dbReference type="PROSITE" id="PS50011"/>
    </source>
</evidence>
<comment type="subunit">
    <text evidence="1">Monomer.</text>
</comment>
<dbReference type="Gene3D" id="1.10.510.10">
    <property type="entry name" value="Transferase(Phosphotransferase) domain 1"/>
    <property type="match status" value="1"/>
</dbReference>
<dbReference type="VEuPathDB" id="ToxoDB:TGME49_295760"/>
<evidence type="ECO:0000256" key="6">
    <source>
        <dbReference type="ARBA" id="ARBA00024334"/>
    </source>
</evidence>